<dbReference type="CDD" id="cd06261">
    <property type="entry name" value="TM_PBP2"/>
    <property type="match status" value="1"/>
</dbReference>
<proteinExistence type="inferred from homology"/>
<dbReference type="PANTHER" id="PTHR43005">
    <property type="entry name" value="BLR7065 PROTEIN"/>
    <property type="match status" value="1"/>
</dbReference>
<dbReference type="InterPro" id="IPR035906">
    <property type="entry name" value="MetI-like_sf"/>
</dbReference>
<feature type="transmembrane region" description="Helical" evidence="7">
    <location>
        <begin position="171"/>
        <end position="196"/>
    </location>
</feature>
<feature type="transmembrane region" description="Helical" evidence="7">
    <location>
        <begin position="120"/>
        <end position="140"/>
    </location>
</feature>
<evidence type="ECO:0000256" key="3">
    <source>
        <dbReference type="ARBA" id="ARBA00022475"/>
    </source>
</evidence>
<dbReference type="SUPFAM" id="SSF161098">
    <property type="entry name" value="MetI-like"/>
    <property type="match status" value="1"/>
</dbReference>
<keyword evidence="10" id="KW-1185">Reference proteome</keyword>
<evidence type="ECO:0000256" key="5">
    <source>
        <dbReference type="ARBA" id="ARBA00022989"/>
    </source>
</evidence>
<feature type="transmembrane region" description="Helical" evidence="7">
    <location>
        <begin position="280"/>
        <end position="298"/>
    </location>
</feature>
<dbReference type="EMBL" id="JACBZS010000001">
    <property type="protein sequence ID" value="NYI71468.1"/>
    <property type="molecule type" value="Genomic_DNA"/>
</dbReference>
<evidence type="ECO:0000256" key="7">
    <source>
        <dbReference type="RuleBase" id="RU363032"/>
    </source>
</evidence>
<dbReference type="Proteomes" id="UP000527616">
    <property type="component" value="Unassembled WGS sequence"/>
</dbReference>
<keyword evidence="6 7" id="KW-0472">Membrane</keyword>
<sequence>MTSTAPAVPERRRRPRTRGLGRYLYLAPAVLFVAATTIYPLYYNVSLSLYDATMQNFVAGRLSYIGAANYATVLADGSLWVGLRTSLIYTLGTIVLMLIIGMALALLLQRPYPGRNLIRAMLFLPYVLPSVVGANVWRWLLDGSYGLFNELLLRIGIIRAPVFWLGNPDTALLAVIIATAWTMAPFAMLLLVAGLQGIPASLHEAAALDGAGAIRRFFAVTLPLLRPVTLVVALLGFIYTFRTFDTIFIMTRGGPGDATTVLPIMAYQQAFVSFDLGSGAAINTLMLIIPTVLALLYFRATRSEDVR</sequence>
<name>A0A7Z0D9J0_9ACTN</name>
<comment type="similarity">
    <text evidence="7">Belongs to the binding-protein-dependent transport system permease family.</text>
</comment>
<dbReference type="GO" id="GO:0005886">
    <property type="term" value="C:plasma membrane"/>
    <property type="evidence" value="ECO:0007669"/>
    <property type="project" value="UniProtKB-SubCell"/>
</dbReference>
<feature type="transmembrane region" description="Helical" evidence="7">
    <location>
        <begin position="87"/>
        <end position="108"/>
    </location>
</feature>
<accession>A0A7Z0D9J0</accession>
<evidence type="ECO:0000256" key="1">
    <source>
        <dbReference type="ARBA" id="ARBA00004651"/>
    </source>
</evidence>
<evidence type="ECO:0000259" key="8">
    <source>
        <dbReference type="PROSITE" id="PS50928"/>
    </source>
</evidence>
<keyword evidence="4 7" id="KW-0812">Transmembrane</keyword>
<evidence type="ECO:0000256" key="4">
    <source>
        <dbReference type="ARBA" id="ARBA00022692"/>
    </source>
</evidence>
<comment type="subcellular location">
    <subcellularLocation>
        <location evidence="1 7">Cell membrane</location>
        <topology evidence="1 7">Multi-pass membrane protein</topology>
    </subcellularLocation>
</comment>
<evidence type="ECO:0000256" key="6">
    <source>
        <dbReference type="ARBA" id="ARBA00023136"/>
    </source>
</evidence>
<feature type="transmembrane region" description="Helical" evidence="7">
    <location>
        <begin position="20"/>
        <end position="42"/>
    </location>
</feature>
<dbReference type="PANTHER" id="PTHR43005:SF1">
    <property type="entry name" value="SPERMIDINE_PUTRESCINE TRANSPORT SYSTEM PERMEASE PROTEIN"/>
    <property type="match status" value="1"/>
</dbReference>
<dbReference type="RefSeq" id="WP_179445287.1">
    <property type="nucleotide sequence ID" value="NZ_JACBZS010000001.1"/>
</dbReference>
<keyword evidence="5 7" id="KW-1133">Transmembrane helix</keyword>
<dbReference type="GO" id="GO:0055085">
    <property type="term" value="P:transmembrane transport"/>
    <property type="evidence" value="ECO:0007669"/>
    <property type="project" value="InterPro"/>
</dbReference>
<dbReference type="InterPro" id="IPR000515">
    <property type="entry name" value="MetI-like"/>
</dbReference>
<protein>
    <submittedName>
        <fullName evidence="9">Multiple sugar transport system permease protein</fullName>
    </submittedName>
</protein>
<feature type="domain" description="ABC transmembrane type-1" evidence="8">
    <location>
        <begin position="83"/>
        <end position="297"/>
    </location>
</feature>
<keyword evidence="3" id="KW-1003">Cell membrane</keyword>
<feature type="transmembrane region" description="Helical" evidence="7">
    <location>
        <begin position="217"/>
        <end position="241"/>
    </location>
</feature>
<evidence type="ECO:0000256" key="2">
    <source>
        <dbReference type="ARBA" id="ARBA00022448"/>
    </source>
</evidence>
<keyword evidence="2 7" id="KW-0813">Transport</keyword>
<dbReference type="AlphaFoldDB" id="A0A7Z0D9J0"/>
<evidence type="ECO:0000313" key="9">
    <source>
        <dbReference type="EMBL" id="NYI71468.1"/>
    </source>
</evidence>
<gene>
    <name evidence="9" type="ORF">GGQ54_002028</name>
</gene>
<organism evidence="9 10">
    <name type="scientific">Naumannella cuiyingiana</name>
    <dbReference type="NCBI Taxonomy" id="1347891"/>
    <lineage>
        <taxon>Bacteria</taxon>
        <taxon>Bacillati</taxon>
        <taxon>Actinomycetota</taxon>
        <taxon>Actinomycetes</taxon>
        <taxon>Propionibacteriales</taxon>
        <taxon>Propionibacteriaceae</taxon>
        <taxon>Naumannella</taxon>
    </lineage>
</organism>
<dbReference type="Gene3D" id="1.10.3720.10">
    <property type="entry name" value="MetI-like"/>
    <property type="match status" value="1"/>
</dbReference>
<comment type="caution">
    <text evidence="9">The sequence shown here is derived from an EMBL/GenBank/DDBJ whole genome shotgun (WGS) entry which is preliminary data.</text>
</comment>
<dbReference type="Pfam" id="PF00528">
    <property type="entry name" value="BPD_transp_1"/>
    <property type="match status" value="1"/>
</dbReference>
<dbReference type="PROSITE" id="PS50928">
    <property type="entry name" value="ABC_TM1"/>
    <property type="match status" value="1"/>
</dbReference>
<evidence type="ECO:0000313" key="10">
    <source>
        <dbReference type="Proteomes" id="UP000527616"/>
    </source>
</evidence>
<keyword evidence="9" id="KW-0762">Sugar transport</keyword>
<reference evidence="9 10" key="1">
    <citation type="submission" date="2020-07" db="EMBL/GenBank/DDBJ databases">
        <title>Sequencing the genomes of 1000 actinobacteria strains.</title>
        <authorList>
            <person name="Klenk H.-P."/>
        </authorList>
    </citation>
    <scope>NUCLEOTIDE SEQUENCE [LARGE SCALE GENOMIC DNA]</scope>
    <source>
        <strain evidence="9 10">DSM 103164</strain>
    </source>
</reference>